<feature type="domain" description="SnoaL-like" evidence="1">
    <location>
        <begin position="9"/>
        <end position="105"/>
    </location>
</feature>
<dbReference type="SUPFAM" id="SSF54427">
    <property type="entry name" value="NTF2-like"/>
    <property type="match status" value="1"/>
</dbReference>
<comment type="caution">
    <text evidence="2">The sequence shown here is derived from an EMBL/GenBank/DDBJ whole genome shotgun (WGS) entry which is preliminary data.</text>
</comment>
<evidence type="ECO:0000259" key="1">
    <source>
        <dbReference type="Pfam" id="PF12680"/>
    </source>
</evidence>
<evidence type="ECO:0000313" key="2">
    <source>
        <dbReference type="EMBL" id="GFZ30372.1"/>
    </source>
</evidence>
<protein>
    <recommendedName>
        <fullName evidence="1">SnoaL-like domain-containing protein</fullName>
    </recommendedName>
</protein>
<dbReference type="Pfam" id="PF12680">
    <property type="entry name" value="SnoaL_2"/>
    <property type="match status" value="1"/>
</dbReference>
<accession>A0ABQ1E6H2</accession>
<dbReference type="InterPro" id="IPR032710">
    <property type="entry name" value="NTF2-like_dom_sf"/>
</dbReference>
<dbReference type="Proteomes" id="UP000663802">
    <property type="component" value="Unassembled WGS sequence"/>
</dbReference>
<gene>
    <name evidence="2" type="ORF">CSC2_08980</name>
</gene>
<dbReference type="RefSeq" id="WP_206868341.1">
    <property type="nucleotide sequence ID" value="NZ_BMBA01000001.1"/>
</dbReference>
<sequence>MNVKLQQPIETYFDATNNQDPKRFISIFDEDSIVLDEGQELVGLEKIMVWGEKNHFEANIKLEVVKAINEDSTTIVTAKVDGDFDKTGLPDPLLLDYHFTVTKGLVSKLEILLA</sequence>
<dbReference type="EMBL" id="BMBA01000001">
    <property type="protein sequence ID" value="GFZ30372.1"/>
    <property type="molecule type" value="Genomic_DNA"/>
</dbReference>
<organism evidence="2 3">
    <name type="scientific">Clostridium zeae</name>
    <dbReference type="NCBI Taxonomy" id="2759022"/>
    <lineage>
        <taxon>Bacteria</taxon>
        <taxon>Bacillati</taxon>
        <taxon>Bacillota</taxon>
        <taxon>Clostridia</taxon>
        <taxon>Eubacteriales</taxon>
        <taxon>Clostridiaceae</taxon>
        <taxon>Clostridium</taxon>
    </lineage>
</organism>
<dbReference type="Gene3D" id="3.10.450.50">
    <property type="match status" value="1"/>
</dbReference>
<reference evidence="2 3" key="1">
    <citation type="journal article" date="2021" name="Int. J. Syst. Evol. Microbiol.">
        <title>Clostridium zeae sp. nov., isolated from corn silage.</title>
        <authorList>
            <person name="Kobayashi H."/>
            <person name="Tanizawa Y."/>
            <person name="Yagura M."/>
            <person name="Sakamoto M."/>
            <person name="Ohkuma M."/>
            <person name="Tohno M."/>
        </authorList>
    </citation>
    <scope>NUCLEOTIDE SEQUENCE [LARGE SCALE GENOMIC DNA]</scope>
    <source>
        <strain evidence="2 3">CSC2</strain>
    </source>
</reference>
<keyword evidence="3" id="KW-1185">Reference proteome</keyword>
<proteinExistence type="predicted"/>
<dbReference type="InterPro" id="IPR037401">
    <property type="entry name" value="SnoaL-like"/>
</dbReference>
<evidence type="ECO:0000313" key="3">
    <source>
        <dbReference type="Proteomes" id="UP000663802"/>
    </source>
</evidence>
<name>A0ABQ1E6H2_9CLOT</name>